<dbReference type="Proteomes" id="UP000193920">
    <property type="component" value="Unassembled WGS sequence"/>
</dbReference>
<keyword evidence="4" id="KW-1185">Reference proteome</keyword>
<dbReference type="InterPro" id="IPR002347">
    <property type="entry name" value="SDR_fam"/>
</dbReference>
<dbReference type="PANTHER" id="PTHR24320">
    <property type="entry name" value="RETINOL DEHYDROGENASE"/>
    <property type="match status" value="1"/>
</dbReference>
<dbReference type="GO" id="GO:0016491">
    <property type="term" value="F:oxidoreductase activity"/>
    <property type="evidence" value="ECO:0007669"/>
    <property type="project" value="UniProtKB-KW"/>
</dbReference>
<reference evidence="3 4" key="1">
    <citation type="submission" date="2016-08" db="EMBL/GenBank/DDBJ databases">
        <title>A Parts List for Fungal Cellulosomes Revealed by Comparative Genomics.</title>
        <authorList>
            <consortium name="DOE Joint Genome Institute"/>
            <person name="Haitjema C.H."/>
            <person name="Gilmore S.P."/>
            <person name="Henske J.K."/>
            <person name="Solomon K.V."/>
            <person name="De Groot R."/>
            <person name="Kuo A."/>
            <person name="Mondo S.J."/>
            <person name="Salamov A.A."/>
            <person name="Labutti K."/>
            <person name="Zhao Z."/>
            <person name="Chiniquy J."/>
            <person name="Barry K."/>
            <person name="Brewer H.M."/>
            <person name="Purvine S.O."/>
            <person name="Wright A.T."/>
            <person name="Boxma B."/>
            <person name="Van Alen T."/>
            <person name="Hackstein J.H."/>
            <person name="Baker S.E."/>
            <person name="Grigoriev I.V."/>
            <person name="O'Malley M.A."/>
        </authorList>
    </citation>
    <scope>NUCLEOTIDE SEQUENCE [LARGE SCALE GENOMIC DNA]</scope>
    <source>
        <strain evidence="3 4">G1</strain>
    </source>
</reference>
<protein>
    <submittedName>
        <fullName evidence="3">NAD(P)-binding protein</fullName>
    </submittedName>
</protein>
<evidence type="ECO:0000313" key="4">
    <source>
        <dbReference type="Proteomes" id="UP000193920"/>
    </source>
</evidence>
<dbReference type="PRINTS" id="PR00081">
    <property type="entry name" value="GDHRDH"/>
</dbReference>
<comment type="similarity">
    <text evidence="1">Belongs to the short-chain dehydrogenases/reductases (SDR) family.</text>
</comment>
<dbReference type="OrthoDB" id="542013at2759"/>
<proteinExistence type="inferred from homology"/>
<evidence type="ECO:0000313" key="3">
    <source>
        <dbReference type="EMBL" id="ORY23396.1"/>
    </source>
</evidence>
<dbReference type="EMBL" id="MCOG01000234">
    <property type="protein sequence ID" value="ORY23396.1"/>
    <property type="molecule type" value="Genomic_DNA"/>
</dbReference>
<accession>A0A1Y2ALL4</accession>
<organism evidence="3 4">
    <name type="scientific">Neocallimastix californiae</name>
    <dbReference type="NCBI Taxonomy" id="1754190"/>
    <lineage>
        <taxon>Eukaryota</taxon>
        <taxon>Fungi</taxon>
        <taxon>Fungi incertae sedis</taxon>
        <taxon>Chytridiomycota</taxon>
        <taxon>Chytridiomycota incertae sedis</taxon>
        <taxon>Neocallimastigomycetes</taxon>
        <taxon>Neocallimastigales</taxon>
        <taxon>Neocallimastigaceae</taxon>
        <taxon>Neocallimastix</taxon>
    </lineage>
</organism>
<gene>
    <name evidence="3" type="ORF">LY90DRAFT_515058</name>
</gene>
<comment type="caution">
    <text evidence="3">The sequence shown here is derived from an EMBL/GenBank/DDBJ whole genome shotgun (WGS) entry which is preliminary data.</text>
</comment>
<evidence type="ECO:0000256" key="1">
    <source>
        <dbReference type="ARBA" id="ARBA00006484"/>
    </source>
</evidence>
<dbReference type="SUPFAM" id="SSF51735">
    <property type="entry name" value="NAD(P)-binding Rossmann-fold domains"/>
    <property type="match status" value="1"/>
</dbReference>
<keyword evidence="2" id="KW-0560">Oxidoreductase</keyword>
<dbReference type="Pfam" id="PF00106">
    <property type="entry name" value="adh_short"/>
    <property type="match status" value="1"/>
</dbReference>
<name>A0A1Y2ALL4_9FUNG</name>
<sequence>MTEKIVIIIGATSGLGFETAKKVAKNSQDFHLIIPCHNLKKSIDILQMNLNSLKTVKQFVEEYKKKINKPIYTLICNAGINRFSSKEKEITPNGFDIIFSSNHLDHFLLTKLLLPLMDKNEKILSMSSDIHNPPIREGEKEFEWIGTDALAHPNNTFAVDSSRYAYFKLYNLYFIYELARKLKNEKSEIKVYAFNPDLMKTHLIEGQNNDFYEYVIINWPERYGDLNDSSSTLAELTYSDNIILSSGHFYDRSIRPCFTSPLSYKKENSKELWDKSKEYVKAFLN</sequence>
<dbReference type="InterPro" id="IPR036291">
    <property type="entry name" value="NAD(P)-bd_dom_sf"/>
</dbReference>
<dbReference type="STRING" id="1754190.A0A1Y2ALL4"/>
<dbReference type="PANTHER" id="PTHR24320:SF148">
    <property type="entry name" value="NAD(P)-BINDING ROSSMANN-FOLD SUPERFAMILY PROTEIN"/>
    <property type="match status" value="1"/>
</dbReference>
<dbReference type="Gene3D" id="3.40.50.720">
    <property type="entry name" value="NAD(P)-binding Rossmann-like Domain"/>
    <property type="match status" value="1"/>
</dbReference>
<evidence type="ECO:0000256" key="2">
    <source>
        <dbReference type="ARBA" id="ARBA00023002"/>
    </source>
</evidence>
<dbReference type="AlphaFoldDB" id="A0A1Y2ALL4"/>